<evidence type="ECO:0000256" key="1">
    <source>
        <dbReference type="ARBA" id="ARBA00004177"/>
    </source>
</evidence>
<feature type="domain" description="BRO1" evidence="6">
    <location>
        <begin position="9"/>
        <end position="423"/>
    </location>
</feature>
<dbReference type="InterPro" id="IPR004328">
    <property type="entry name" value="BRO1_dom"/>
</dbReference>
<dbReference type="SMART" id="SM01041">
    <property type="entry name" value="BRO1"/>
    <property type="match status" value="1"/>
</dbReference>
<evidence type="ECO:0000313" key="8">
    <source>
        <dbReference type="Proteomes" id="UP000193920"/>
    </source>
</evidence>
<keyword evidence="8" id="KW-1185">Reference proteome</keyword>
<dbReference type="Pfam" id="PF13949">
    <property type="entry name" value="ALIX_LYPXL_bnd"/>
    <property type="match status" value="1"/>
</dbReference>
<dbReference type="InterPro" id="IPR025304">
    <property type="entry name" value="ALIX_V_dom"/>
</dbReference>
<dbReference type="GO" id="GO:0005768">
    <property type="term" value="C:endosome"/>
    <property type="evidence" value="ECO:0007669"/>
    <property type="project" value="UniProtKB-SubCell"/>
</dbReference>
<sequence length="778" mass="89457">MESINQQAPMLSVPLKITDEVDFTEAFRKYIEEQYQEDPDNYSNEIAILNRLRQDIRGVGKDMTGRDILYRYYGQLELLDLRFPLDEKHVKVHFTWYDAFSEEGISQYSGAYEKACVIFNIAAILSNIAATQNRFEEEGRKVAYNYFQASAGLFQFINDNFLHAPSVDIRRESVKCLNKLMLASAQECFLEKTIFEKKKPNLLSKIASYLAFTYSEISDDMDVVELRSQFSGSWTSLVKVKSKYYATISHYYKALASADEGKYGHIISYLTLAENYAKEANKLAKSFASNYPSFSVSSSDTQSASSGKSTSASQALFEATKAYLALVTEKKKQAIKDNDIIYQENVPNTDTLEAPEKLCVVKNLNFVDICPNGQKEAQGIVGQDIFHRLIPISVHEASSLYSEEKAKIFRAEMERCENADNDFKLLMETQDIINTVNKSKEALKNDGIDESMISFPNEISSYCNLIQQESKAGKSISSTITSLSSLQTKTNDKLNNIGLELDKEQREYDLKLQRYNMKWTQEPSVTASANIRQNLKKYRSSLEEAINADTKLITKYNNNKKIIESLEQPIDKVKSDYINSILSGHSKPENSVNLIDVNMDDVNDKKEREKEKIEKIEALIINLRGCQGERKKLINDLKYKIQNDDISNILLVKRHKEKQIFQNELGKFQDLRNNISRNINDHTNFLHALTEEFNQLKSESESFKSVNSISQKKEQKDKEYRETYELWKEINKNLESGIRLYTNLNEIIDNLTMETNKYVSQRLTQRNELEKKIKEDKA</sequence>
<organism evidence="7 8">
    <name type="scientific">Neocallimastix californiae</name>
    <dbReference type="NCBI Taxonomy" id="1754190"/>
    <lineage>
        <taxon>Eukaryota</taxon>
        <taxon>Fungi</taxon>
        <taxon>Fungi incertae sedis</taxon>
        <taxon>Chytridiomycota</taxon>
        <taxon>Chytridiomycota incertae sedis</taxon>
        <taxon>Neocallimastigomycetes</taxon>
        <taxon>Neocallimastigales</taxon>
        <taxon>Neocallimastigaceae</taxon>
        <taxon>Neocallimastix</taxon>
    </lineage>
</organism>
<evidence type="ECO:0000259" key="6">
    <source>
        <dbReference type="PROSITE" id="PS51180"/>
    </source>
</evidence>
<comment type="subcellular location">
    <subcellularLocation>
        <location evidence="2">Cytoplasm</location>
    </subcellularLocation>
    <subcellularLocation>
        <location evidence="1">Endosome</location>
    </subcellularLocation>
</comment>
<dbReference type="AlphaFoldDB" id="A0A1Y2CJS5"/>
<comment type="caution">
    <text evidence="7">The sequence shown here is derived from an EMBL/GenBank/DDBJ whole genome shotgun (WGS) entry which is preliminary data.</text>
</comment>
<dbReference type="OrthoDB" id="2141925at2759"/>
<accession>A0A1Y2CJS5</accession>
<reference evidence="7 8" key="1">
    <citation type="submission" date="2016-08" db="EMBL/GenBank/DDBJ databases">
        <title>A Parts List for Fungal Cellulosomes Revealed by Comparative Genomics.</title>
        <authorList>
            <consortium name="DOE Joint Genome Institute"/>
            <person name="Haitjema C.H."/>
            <person name="Gilmore S.P."/>
            <person name="Henske J.K."/>
            <person name="Solomon K.V."/>
            <person name="De Groot R."/>
            <person name="Kuo A."/>
            <person name="Mondo S.J."/>
            <person name="Salamov A.A."/>
            <person name="Labutti K."/>
            <person name="Zhao Z."/>
            <person name="Chiniquy J."/>
            <person name="Barry K."/>
            <person name="Brewer H.M."/>
            <person name="Purvine S.O."/>
            <person name="Wright A.T."/>
            <person name="Boxma B."/>
            <person name="Van Alen T."/>
            <person name="Hackstein J.H."/>
            <person name="Baker S.E."/>
            <person name="Grigoriev I.V."/>
            <person name="O'Malley M.A."/>
        </authorList>
    </citation>
    <scope>NUCLEOTIDE SEQUENCE [LARGE SCALE GENOMIC DNA]</scope>
    <source>
        <strain evidence="7 8">G1</strain>
    </source>
</reference>
<evidence type="ECO:0000256" key="4">
    <source>
        <dbReference type="ARBA" id="ARBA00022753"/>
    </source>
</evidence>
<evidence type="ECO:0000256" key="2">
    <source>
        <dbReference type="ARBA" id="ARBA00004496"/>
    </source>
</evidence>
<dbReference type="STRING" id="1754190.A0A1Y2CJS5"/>
<keyword evidence="4" id="KW-0967">Endosome</keyword>
<dbReference type="PANTHER" id="PTHR23030">
    <property type="entry name" value="PCD6 INTERACTING PROTEIN-RELATED"/>
    <property type="match status" value="1"/>
</dbReference>
<proteinExistence type="predicted"/>
<evidence type="ECO:0000256" key="3">
    <source>
        <dbReference type="ARBA" id="ARBA00022490"/>
    </source>
</evidence>
<dbReference type="Proteomes" id="UP000193920">
    <property type="component" value="Unassembled WGS sequence"/>
</dbReference>
<dbReference type="InterPro" id="IPR038499">
    <property type="entry name" value="BRO1_sf"/>
</dbReference>
<dbReference type="Gene3D" id="1.20.120.560">
    <property type="entry name" value="alix/aip1 in complex with the ypdl late domain"/>
    <property type="match status" value="1"/>
</dbReference>
<dbReference type="EMBL" id="MCOG01000105">
    <property type="protein sequence ID" value="ORY47104.1"/>
    <property type="molecule type" value="Genomic_DNA"/>
</dbReference>
<keyword evidence="3" id="KW-0963">Cytoplasm</keyword>
<protein>
    <recommendedName>
        <fullName evidence="5">BRO domain-containing protein 1</fullName>
    </recommendedName>
</protein>
<dbReference type="PANTHER" id="PTHR23030:SF30">
    <property type="entry name" value="TYROSINE-PROTEIN PHOSPHATASE NON-RECEPTOR TYPE 23"/>
    <property type="match status" value="1"/>
</dbReference>
<evidence type="ECO:0000256" key="5">
    <source>
        <dbReference type="ARBA" id="ARBA00041284"/>
    </source>
</evidence>
<evidence type="ECO:0000313" key="7">
    <source>
        <dbReference type="EMBL" id="ORY47104.1"/>
    </source>
</evidence>
<feature type="non-terminal residue" evidence="7">
    <location>
        <position position="778"/>
    </location>
</feature>
<gene>
    <name evidence="7" type="ORF">LY90DRAFT_415509</name>
</gene>
<dbReference type="Pfam" id="PF03097">
    <property type="entry name" value="BRO1"/>
    <property type="match status" value="1"/>
</dbReference>
<dbReference type="Gene3D" id="1.20.140.50">
    <property type="entry name" value="alix/aip1 like domains"/>
    <property type="match status" value="1"/>
</dbReference>
<dbReference type="PROSITE" id="PS51180">
    <property type="entry name" value="BRO1"/>
    <property type="match status" value="1"/>
</dbReference>
<dbReference type="Gene3D" id="1.25.40.280">
    <property type="entry name" value="alix/aip1 like domains"/>
    <property type="match status" value="1"/>
</dbReference>
<name>A0A1Y2CJS5_9FUNG</name>
<dbReference type="GO" id="GO:0043328">
    <property type="term" value="P:protein transport to vacuole involved in ubiquitin-dependent protein catabolic process via the multivesicular body sorting pathway"/>
    <property type="evidence" value="ECO:0007669"/>
    <property type="project" value="TreeGrafter"/>
</dbReference>